<dbReference type="EMBL" id="QXGI01000003">
    <property type="protein sequence ID" value="RSX48933.1"/>
    <property type="molecule type" value="Genomic_DNA"/>
</dbReference>
<evidence type="ECO:0000313" key="1">
    <source>
        <dbReference type="EMBL" id="RSX48933.1"/>
    </source>
</evidence>
<accession>A0A430F7N9</accession>
<sequence length="132" mass="14685">MTASVAQVGELLQRDVTDPLEVRQMTRWIEYAEMLIRRRYPNLDALIADGRISSDAVDMVEAMAVSRYALNPEGVTSRSTSIDDYQETQGLRNAQPGIVILDTEWELIAPNTTATVATGAFTIVPAGRRDQW</sequence>
<dbReference type="RefSeq" id="WP_126032074.1">
    <property type="nucleotide sequence ID" value="NZ_QXGI01000003.1"/>
</dbReference>
<name>A0A430F7N9_9BIFI</name>
<keyword evidence="2" id="KW-1185">Reference proteome</keyword>
<evidence type="ECO:0000313" key="2">
    <source>
        <dbReference type="Proteomes" id="UP000288052"/>
    </source>
</evidence>
<evidence type="ECO:0008006" key="3">
    <source>
        <dbReference type="Google" id="ProtNLM"/>
    </source>
</evidence>
<proteinExistence type="predicted"/>
<organism evidence="1 2">
    <name type="scientific">Bifidobacterium castoris</name>
    <dbReference type="NCBI Taxonomy" id="2306972"/>
    <lineage>
        <taxon>Bacteria</taxon>
        <taxon>Bacillati</taxon>
        <taxon>Actinomycetota</taxon>
        <taxon>Actinomycetes</taxon>
        <taxon>Bifidobacteriales</taxon>
        <taxon>Bifidobacteriaceae</taxon>
        <taxon>Bifidobacterium</taxon>
    </lineage>
</organism>
<dbReference type="OrthoDB" id="4233886at2"/>
<dbReference type="AlphaFoldDB" id="A0A430F7N9"/>
<dbReference type="Pfam" id="PF09355">
    <property type="entry name" value="Phage_Gp19"/>
    <property type="match status" value="1"/>
</dbReference>
<comment type="caution">
    <text evidence="1">The sequence shown here is derived from an EMBL/GenBank/DDBJ whole genome shotgun (WGS) entry which is preliminary data.</text>
</comment>
<dbReference type="InterPro" id="IPR018963">
    <property type="entry name" value="Mycophage_D29_Gp19"/>
</dbReference>
<protein>
    <recommendedName>
        <fullName evidence="3">Phage protein Gp19/Gp15/Gp42</fullName>
    </recommendedName>
</protein>
<gene>
    <name evidence="1" type="ORF">D2E22_1071</name>
</gene>
<reference evidence="1 2" key="1">
    <citation type="submission" date="2018-09" db="EMBL/GenBank/DDBJ databases">
        <title>Characterization of the phylogenetic diversity of five novel species belonging to the genus Bifidobacterium.</title>
        <authorList>
            <person name="Lugli G.A."/>
            <person name="Duranti S."/>
            <person name="Milani C."/>
        </authorList>
    </citation>
    <scope>NUCLEOTIDE SEQUENCE [LARGE SCALE GENOMIC DNA]</scope>
    <source>
        <strain evidence="1 2">2020B</strain>
    </source>
</reference>
<dbReference type="Proteomes" id="UP000288052">
    <property type="component" value="Unassembled WGS sequence"/>
</dbReference>